<name>A0A1F5Z6A9_9BACT</name>
<evidence type="ECO:0000313" key="2">
    <source>
        <dbReference type="EMBL" id="OGG07905.1"/>
    </source>
</evidence>
<comment type="caution">
    <text evidence="2">The sequence shown here is derived from an EMBL/GenBank/DDBJ whole genome shotgun (WGS) entry which is preliminary data.</text>
</comment>
<keyword evidence="1" id="KW-0812">Transmembrane</keyword>
<keyword evidence="1" id="KW-1133">Transmembrane helix</keyword>
<proteinExistence type="predicted"/>
<dbReference type="InterPro" id="IPR043716">
    <property type="entry name" value="DUF5657"/>
</dbReference>
<protein>
    <submittedName>
        <fullName evidence="2">Uncharacterized protein</fullName>
    </submittedName>
</protein>
<feature type="transmembrane region" description="Helical" evidence="1">
    <location>
        <begin position="13"/>
        <end position="38"/>
    </location>
</feature>
<dbReference type="Pfam" id="PF18901">
    <property type="entry name" value="DUF5657"/>
    <property type="match status" value="1"/>
</dbReference>
<dbReference type="EMBL" id="MFJF01000007">
    <property type="protein sequence ID" value="OGG07905.1"/>
    <property type="molecule type" value="Genomic_DNA"/>
</dbReference>
<organism evidence="2 3">
    <name type="scientific">Candidatus Gottesmanbacteria bacterium RIFCSPHIGHO2_01_FULL_40_15</name>
    <dbReference type="NCBI Taxonomy" id="1798376"/>
    <lineage>
        <taxon>Bacteria</taxon>
        <taxon>Candidatus Gottesmaniibacteriota</taxon>
    </lineage>
</organism>
<dbReference type="Proteomes" id="UP000177354">
    <property type="component" value="Unassembled WGS sequence"/>
</dbReference>
<reference evidence="2 3" key="1">
    <citation type="journal article" date="2016" name="Nat. Commun.">
        <title>Thousands of microbial genomes shed light on interconnected biogeochemical processes in an aquifer system.</title>
        <authorList>
            <person name="Anantharaman K."/>
            <person name="Brown C.T."/>
            <person name="Hug L.A."/>
            <person name="Sharon I."/>
            <person name="Castelle C.J."/>
            <person name="Probst A.J."/>
            <person name="Thomas B.C."/>
            <person name="Singh A."/>
            <person name="Wilkins M.J."/>
            <person name="Karaoz U."/>
            <person name="Brodie E.L."/>
            <person name="Williams K.H."/>
            <person name="Hubbard S.S."/>
            <person name="Banfield J.F."/>
        </authorList>
    </citation>
    <scope>NUCLEOTIDE SEQUENCE [LARGE SCALE GENOMIC DNA]</scope>
</reference>
<evidence type="ECO:0000313" key="3">
    <source>
        <dbReference type="Proteomes" id="UP000177354"/>
    </source>
</evidence>
<accession>A0A1F5Z6A9</accession>
<keyword evidence="1" id="KW-0472">Membrane</keyword>
<feature type="transmembrane region" description="Helical" evidence="1">
    <location>
        <begin position="50"/>
        <end position="79"/>
    </location>
</feature>
<gene>
    <name evidence="2" type="ORF">A2777_00665</name>
</gene>
<sequence length="80" mass="9165">MITDEVLNELIRVLPIILIKIFTVGLLALHLLFSLIIVRQARIMTKIIEAGISPVIVSISVFHFIISFLVLVWVMLFFIF</sequence>
<evidence type="ECO:0000256" key="1">
    <source>
        <dbReference type="SAM" id="Phobius"/>
    </source>
</evidence>
<dbReference type="AlphaFoldDB" id="A0A1F5Z6A9"/>